<dbReference type="Proteomes" id="UP000683000">
    <property type="component" value="Unassembled WGS sequence"/>
</dbReference>
<evidence type="ECO:0000313" key="3">
    <source>
        <dbReference type="Proteomes" id="UP000683000"/>
    </source>
</evidence>
<organism evidence="2 3">
    <name type="scientific">Boletus reticuloceps</name>
    <dbReference type="NCBI Taxonomy" id="495285"/>
    <lineage>
        <taxon>Eukaryota</taxon>
        <taxon>Fungi</taxon>
        <taxon>Dikarya</taxon>
        <taxon>Basidiomycota</taxon>
        <taxon>Agaricomycotina</taxon>
        <taxon>Agaricomycetes</taxon>
        <taxon>Agaricomycetidae</taxon>
        <taxon>Boletales</taxon>
        <taxon>Boletineae</taxon>
        <taxon>Boletaceae</taxon>
        <taxon>Boletoideae</taxon>
        <taxon>Boletus</taxon>
    </lineage>
</organism>
<accession>A0A8I2YDV3</accession>
<dbReference type="Pfam" id="PF02410">
    <property type="entry name" value="RsfS"/>
    <property type="match status" value="1"/>
</dbReference>
<keyword evidence="3" id="KW-1185">Reference proteome</keyword>
<evidence type="ECO:0000313" key="2">
    <source>
        <dbReference type="EMBL" id="KAG6370106.1"/>
    </source>
</evidence>
<gene>
    <name evidence="2" type="ORF">JVT61DRAFT_12512</name>
</gene>
<proteinExistence type="predicted"/>
<comment type="caution">
    <text evidence="2">The sequence shown here is derived from an EMBL/GenBank/DDBJ whole genome shotgun (WGS) entry which is preliminary data.</text>
</comment>
<sequence>MQALRRPAQRTAIALVARTPSSATALRRRYFVSDVAPPARPWFIDSEPINHREPPPHLLPKSHELPPDLPAPVKELFHTLSQSPFLELPTLEVKEPSLIPPGPPLPKTIPKGRRGRGRTYSGEGIQDDQGGIWNWVVTAQVKEGTENRGSIEAVVRLVRKTLLKMHPPVPLPRSAKRRGYYGWAMVDAGNFAVHILSQEARQKYFLNQSQW</sequence>
<dbReference type="OrthoDB" id="21330at2759"/>
<name>A0A8I2YDV3_9AGAM</name>
<dbReference type="AlphaFoldDB" id="A0A8I2YDV3"/>
<dbReference type="SUPFAM" id="SSF81301">
    <property type="entry name" value="Nucleotidyltransferase"/>
    <property type="match status" value="1"/>
</dbReference>
<evidence type="ECO:0000256" key="1">
    <source>
        <dbReference type="SAM" id="MobiDB-lite"/>
    </source>
</evidence>
<dbReference type="InterPro" id="IPR043519">
    <property type="entry name" value="NT_sf"/>
</dbReference>
<reference evidence="2" key="1">
    <citation type="submission" date="2021-03" db="EMBL/GenBank/DDBJ databases">
        <title>Evolutionary innovations through gain and loss of genes in the ectomycorrhizal Boletales.</title>
        <authorList>
            <person name="Wu G."/>
            <person name="Miyauchi S."/>
            <person name="Morin E."/>
            <person name="Yang Z.-L."/>
            <person name="Xu J."/>
            <person name="Martin F.M."/>
        </authorList>
    </citation>
    <scope>NUCLEOTIDE SEQUENCE</scope>
    <source>
        <strain evidence="2">BR01</strain>
    </source>
</reference>
<dbReference type="EMBL" id="JAGFBS010000057">
    <property type="protein sequence ID" value="KAG6370106.1"/>
    <property type="molecule type" value="Genomic_DNA"/>
</dbReference>
<dbReference type="Gene3D" id="3.30.460.10">
    <property type="entry name" value="Beta Polymerase, domain 2"/>
    <property type="match status" value="1"/>
</dbReference>
<protein>
    <submittedName>
        <fullName evidence="2">Uncharacterized protein</fullName>
    </submittedName>
</protein>
<feature type="compositionally biased region" description="Pro residues" evidence="1">
    <location>
        <begin position="98"/>
        <end position="107"/>
    </location>
</feature>
<feature type="region of interest" description="Disordered" evidence="1">
    <location>
        <begin position="96"/>
        <end position="123"/>
    </location>
</feature>